<dbReference type="OrthoDB" id="524165at2759"/>
<gene>
    <name evidence="5" type="ORF">NHX12_001179</name>
</gene>
<feature type="coiled-coil region" evidence="4">
    <location>
        <begin position="55"/>
        <end position="89"/>
    </location>
</feature>
<name>A0A9Q0E417_9TELE</name>
<dbReference type="CDD" id="cd21937">
    <property type="entry name" value="ZIP_MycBP-like"/>
    <property type="match status" value="1"/>
</dbReference>
<dbReference type="Gene3D" id="6.10.250.1060">
    <property type="match status" value="1"/>
</dbReference>
<accession>A0A9Q0E417</accession>
<evidence type="ECO:0000256" key="3">
    <source>
        <dbReference type="ARBA" id="ARBA00023242"/>
    </source>
</evidence>
<dbReference type="PRINTS" id="PR02028">
    <property type="entry name" value="CMYCBINDINGP"/>
</dbReference>
<dbReference type="PANTHER" id="PTHR13168:SF0">
    <property type="entry name" value="C-MYC-BINDING PROTEIN"/>
    <property type="match status" value="1"/>
</dbReference>
<keyword evidence="4" id="KW-0175">Coiled coil</keyword>
<keyword evidence="3" id="KW-0539">Nucleus</keyword>
<dbReference type="EMBL" id="JANIIK010000109">
    <property type="protein sequence ID" value="KAJ3597662.1"/>
    <property type="molecule type" value="Genomic_DNA"/>
</dbReference>
<evidence type="ECO:0000256" key="1">
    <source>
        <dbReference type="ARBA" id="ARBA00004123"/>
    </source>
</evidence>
<sequence>MAHYKATDSKREQFRRYLERGGVMDRLTAALVDLYEQPEKPTSAIVYLKQQLGLAGEETEETLALQQELAELRDQCDHLVAENMELRARLQGYEPAPEP</sequence>
<dbReference type="InterPro" id="IPR026060">
    <property type="entry name" value="AMY1"/>
</dbReference>
<comment type="caution">
    <text evidence="5">The sequence shown here is derived from an EMBL/GenBank/DDBJ whole genome shotgun (WGS) entry which is preliminary data.</text>
</comment>
<evidence type="ECO:0000256" key="2">
    <source>
        <dbReference type="ARBA" id="ARBA00009389"/>
    </source>
</evidence>
<protein>
    <recommendedName>
        <fullName evidence="7">c-Myc-binding protein</fullName>
    </recommendedName>
</protein>
<organism evidence="5 6">
    <name type="scientific">Muraenolepis orangiensis</name>
    <name type="common">Patagonian moray cod</name>
    <dbReference type="NCBI Taxonomy" id="630683"/>
    <lineage>
        <taxon>Eukaryota</taxon>
        <taxon>Metazoa</taxon>
        <taxon>Chordata</taxon>
        <taxon>Craniata</taxon>
        <taxon>Vertebrata</taxon>
        <taxon>Euteleostomi</taxon>
        <taxon>Actinopterygii</taxon>
        <taxon>Neopterygii</taxon>
        <taxon>Teleostei</taxon>
        <taxon>Neoteleostei</taxon>
        <taxon>Acanthomorphata</taxon>
        <taxon>Zeiogadaria</taxon>
        <taxon>Gadariae</taxon>
        <taxon>Gadiformes</taxon>
        <taxon>Muraenolepidoidei</taxon>
        <taxon>Muraenolepididae</taxon>
        <taxon>Muraenolepis</taxon>
    </lineage>
</organism>
<comment type="similarity">
    <text evidence="2">Belongs to the AMY1 family.</text>
</comment>
<keyword evidence="6" id="KW-1185">Reference proteome</keyword>
<reference evidence="5" key="1">
    <citation type="submission" date="2022-07" db="EMBL/GenBank/DDBJ databases">
        <title>Chromosome-level genome of Muraenolepis orangiensis.</title>
        <authorList>
            <person name="Kim J."/>
        </authorList>
    </citation>
    <scope>NUCLEOTIDE SEQUENCE</scope>
    <source>
        <strain evidence="5">KU_S4_2022</strain>
        <tissue evidence="5">Muscle</tissue>
    </source>
</reference>
<evidence type="ECO:0000313" key="6">
    <source>
        <dbReference type="Proteomes" id="UP001148018"/>
    </source>
</evidence>
<evidence type="ECO:0008006" key="7">
    <source>
        <dbReference type="Google" id="ProtNLM"/>
    </source>
</evidence>
<evidence type="ECO:0000256" key="4">
    <source>
        <dbReference type="SAM" id="Coils"/>
    </source>
</evidence>
<dbReference type="AlphaFoldDB" id="A0A9Q0E417"/>
<comment type="subcellular location">
    <subcellularLocation>
        <location evidence="1">Nucleus</location>
    </subcellularLocation>
</comment>
<evidence type="ECO:0000313" key="5">
    <source>
        <dbReference type="EMBL" id="KAJ3597662.1"/>
    </source>
</evidence>
<dbReference type="GO" id="GO:0003713">
    <property type="term" value="F:transcription coactivator activity"/>
    <property type="evidence" value="ECO:0007669"/>
    <property type="project" value="InterPro"/>
</dbReference>
<dbReference type="Proteomes" id="UP001148018">
    <property type="component" value="Unassembled WGS sequence"/>
</dbReference>
<proteinExistence type="inferred from homology"/>
<dbReference type="GO" id="GO:0005634">
    <property type="term" value="C:nucleus"/>
    <property type="evidence" value="ECO:0007669"/>
    <property type="project" value="UniProtKB-SubCell"/>
</dbReference>
<dbReference type="PANTHER" id="PTHR13168">
    <property type="entry name" value="ASSOCIATE OF C-MYC AMY-1"/>
    <property type="match status" value="1"/>
</dbReference>